<evidence type="ECO:0000313" key="4">
    <source>
        <dbReference type="Proteomes" id="UP000419144"/>
    </source>
</evidence>
<dbReference type="OrthoDB" id="1594986at2759"/>
<keyword evidence="4" id="KW-1185">Reference proteome</keyword>
<dbReference type="PANTHER" id="PTHR47339">
    <property type="entry name" value="CELL DIVISION CONTROL PROTEIN 24"/>
    <property type="match status" value="1"/>
</dbReference>
<feature type="region of interest" description="Disordered" evidence="1">
    <location>
        <begin position="300"/>
        <end position="319"/>
    </location>
</feature>
<dbReference type="VEuPathDB" id="TriTrypDB:LtaPh_2115400"/>
<dbReference type="EMBL" id="BLBS01000028">
    <property type="protein sequence ID" value="GET88395.1"/>
    <property type="molecule type" value="Genomic_DNA"/>
</dbReference>
<dbReference type="CDD" id="cd05992">
    <property type="entry name" value="PB1"/>
    <property type="match status" value="1"/>
</dbReference>
<evidence type="ECO:0000256" key="1">
    <source>
        <dbReference type="SAM" id="MobiDB-lite"/>
    </source>
</evidence>
<feature type="compositionally biased region" description="Low complexity" evidence="1">
    <location>
        <begin position="205"/>
        <end position="223"/>
    </location>
</feature>
<feature type="compositionally biased region" description="Low complexity" evidence="1">
    <location>
        <begin position="9"/>
        <end position="19"/>
    </location>
</feature>
<feature type="region of interest" description="Disordered" evidence="1">
    <location>
        <begin position="160"/>
        <end position="295"/>
    </location>
</feature>
<feature type="region of interest" description="Disordered" evidence="1">
    <location>
        <begin position="1233"/>
        <end position="1255"/>
    </location>
</feature>
<feature type="region of interest" description="Disordered" evidence="1">
    <location>
        <begin position="928"/>
        <end position="966"/>
    </location>
</feature>
<sequence length="1560" mass="166515">MSHCRDKAPGAATVTPAPALSSGKKQHCNSGSYAKGYSRESHEKSKAVQVRPLQPPQEPLRQVNFNAAAVSLSTEPPLRSFPPHGPAGQDLSPPSSTDCNDSEIDVSPLTTPSQSYVPKHRRLQGGHHVRAVQQHDDPTALPEHLRATLSKDSNGKLLQNHATGKENMSVSRHATPSSDDTATASAASLQSAPKPMSAAEVKQRTAGSTPHAATSAASTSTATDFCRSASGLAHPRPLPLSSATAAPRQPPVPSTLTTGATRRGGAMGARAPQKRNASVKARPLTSTVRKPTPSLTNDAAEKMERHASPAPTPTAAADLGRQPDVDAATRYQLVQMESVLDYVAEVVTALGERRRCAAPPQSTKGFRASVVPTRRYEGTSTSSEVLDGRDFDVPDHTEHVSNSGGTVAFLPDIHQAATRLLSAFTKLEYVQLSEDVDMLLLERDAVEYSAQLLRLVDGVERQLSLHEDTLVRRRLAERRYIFRAMHQLVHFIVRMTHEVVLLRDLALRHDYRQVLEAWGSFRAGVETQAKTAAYARDSDALDKSEDAATSSSPPTPQKSLIFPASMVRGSAFFLWLEGRWFPAMRQWRKLVVDAFQVAKSGDIEGAIRRLRQEALRTDGLEEILRPGETITTLLCKQVEEPIKEFGKAFSIKQATMGALREVLESAEAADSTLSTTELSKALKAAQAFTTVRSGRGSGDGKLSSNVGGDKEDAELVSRAEELLARLEEADVLYRAIKAALQHPAPELVTLLEHITRANELLLIWRCAHDMTSAQTALTAGRAALDAYAQRLHSGRASANPSSLGSTYGEAATGNCITPSCVSSGSPASPVPWIGYGFPASFEVRTLCVAHRIGCPWSKHLSMAYMELCEVFGMLYAQRQARRDLEVALGRTAVEDHGTRLAIGLSLSPQLTPLRSTREAVSPVDTLRVNDEGSNAHSSKLPCSPGGTLETLASEGSSPPAQTALKGASAEELHRCIQQAEEAGVGGQLIEEARARLRLMDTLRLKIHFDAQTRVLPVADAAQAAFCDVYKHIQEFCQAQQQQQQRSAGAERRLRIRYEDADGDFISLLEQQDWHMMLSELAPHGCGGVKIELFCDYPTVPGVVSNSMDVPNNDEVQRTGVASQLAGAGFQTETSPEIRATGGPAGTPGAAAAAPAATPEKRTNVFKRLAAAPKGSAAAMAAGGQRKPRIHPHSLGAPLPQQALLLPRNHGSGAGGVRSVSPQKGGAACRVAVGAGSARGKGPSSSTTTDAASPKTAALTAENLRRNLLYPQAPSSPQGVETAAQEEVRQSGERPSNDEMDTAARPAAASTEAPSPAADAHNSVSSSNANSNREQESSAVHVNLDMNRRWAMPSDDELQMLEIQTRASVSTVCPDRCTSIPESAMTTVSRPTDLPSRAGPARNTFTATYCSGKVECANERGSGNVVGAVSDEGVPNKAPSRCLPGSPQPPRRWASDAFSLDDVETVCSERSRVPQQAPTPKGPTSLPPRPVNAGGGGGTTTPQRVRRGARGTPTCSNAGAGDEDCEGGQGDRPKTTDILFEMQRMREANSRAMTQRKPFGY</sequence>
<dbReference type="Gene3D" id="3.10.20.90">
    <property type="entry name" value="Phosphatidylinositol 3-kinase Catalytic Subunit, Chain A, domain 1"/>
    <property type="match status" value="1"/>
</dbReference>
<feature type="compositionally biased region" description="Low complexity" evidence="1">
    <location>
        <begin position="255"/>
        <end position="271"/>
    </location>
</feature>
<evidence type="ECO:0000313" key="3">
    <source>
        <dbReference type="EMBL" id="GET88395.1"/>
    </source>
</evidence>
<comment type="caution">
    <text evidence="3">The sequence shown here is derived from an EMBL/GenBank/DDBJ whole genome shotgun (WGS) entry which is preliminary data.</text>
</comment>
<feature type="compositionally biased region" description="Polar residues" evidence="1">
    <location>
        <begin position="160"/>
        <end position="172"/>
    </location>
</feature>
<accession>A0A640KH88</accession>
<reference evidence="3" key="1">
    <citation type="submission" date="2019-11" db="EMBL/GenBank/DDBJ databases">
        <title>Leishmania tarentolae CDS.</title>
        <authorList>
            <person name="Goto Y."/>
            <person name="Yamagishi J."/>
        </authorList>
    </citation>
    <scope>NUCLEOTIDE SEQUENCE [LARGE SCALE GENOMIC DNA]</scope>
    <source>
        <strain evidence="3">Parrot Tar II</strain>
    </source>
</reference>
<protein>
    <recommendedName>
        <fullName evidence="2">PB1 domain-containing protein</fullName>
    </recommendedName>
</protein>
<feature type="region of interest" description="Disordered" evidence="1">
    <location>
        <begin position="536"/>
        <end position="556"/>
    </location>
</feature>
<feature type="compositionally biased region" description="Basic and acidic residues" evidence="1">
    <location>
        <begin position="1285"/>
        <end position="1296"/>
    </location>
</feature>
<feature type="compositionally biased region" description="Low complexity" evidence="1">
    <location>
        <begin position="1146"/>
        <end position="1157"/>
    </location>
</feature>
<dbReference type="SUPFAM" id="SSF54277">
    <property type="entry name" value="CAD &amp; PB1 domains"/>
    <property type="match status" value="1"/>
</dbReference>
<feature type="region of interest" description="Disordered" evidence="1">
    <location>
        <begin position="1"/>
        <end position="117"/>
    </location>
</feature>
<organism evidence="3 4">
    <name type="scientific">Leishmania tarentolae</name>
    <name type="common">Sauroleishmania tarentolae</name>
    <dbReference type="NCBI Taxonomy" id="5689"/>
    <lineage>
        <taxon>Eukaryota</taxon>
        <taxon>Discoba</taxon>
        <taxon>Euglenozoa</taxon>
        <taxon>Kinetoplastea</taxon>
        <taxon>Metakinetoplastina</taxon>
        <taxon>Trypanosomatida</taxon>
        <taxon>Trypanosomatidae</taxon>
        <taxon>Leishmaniinae</taxon>
        <taxon>Leishmania</taxon>
        <taxon>lizard Leishmania</taxon>
    </lineage>
</organism>
<feature type="compositionally biased region" description="Low complexity" evidence="1">
    <location>
        <begin position="1302"/>
        <end position="1331"/>
    </location>
</feature>
<feature type="region of interest" description="Disordered" evidence="1">
    <location>
        <begin position="1126"/>
        <end position="1158"/>
    </location>
</feature>
<evidence type="ECO:0000259" key="2">
    <source>
        <dbReference type="SMART" id="SM00666"/>
    </source>
</evidence>
<dbReference type="Proteomes" id="UP000419144">
    <property type="component" value="Unassembled WGS sequence"/>
</dbReference>
<proteinExistence type="predicted"/>
<dbReference type="Pfam" id="PF00564">
    <property type="entry name" value="PB1"/>
    <property type="match status" value="1"/>
</dbReference>
<dbReference type="InterPro" id="IPR053026">
    <property type="entry name" value="CDC42_GEF"/>
</dbReference>
<dbReference type="FunFam" id="3.10.20.90:FF:000405">
    <property type="entry name" value="PB1_domain_containing_protein"/>
    <property type="match status" value="1"/>
</dbReference>
<feature type="domain" description="PB1" evidence="2">
    <location>
        <begin position="1001"/>
        <end position="1097"/>
    </location>
</feature>
<dbReference type="PANTHER" id="PTHR47339:SF1">
    <property type="entry name" value="CELL DIVISION CONTROL PROTEIN 24"/>
    <property type="match status" value="1"/>
</dbReference>
<feature type="region of interest" description="Disordered" evidence="1">
    <location>
        <begin position="1464"/>
        <end position="1533"/>
    </location>
</feature>
<dbReference type="SMART" id="SM00666">
    <property type="entry name" value="PB1"/>
    <property type="match status" value="1"/>
</dbReference>
<feature type="compositionally biased region" description="Low complexity" evidence="1">
    <location>
        <begin position="174"/>
        <end position="193"/>
    </location>
</feature>
<feature type="compositionally biased region" description="Basic and acidic residues" evidence="1">
    <location>
        <begin position="536"/>
        <end position="546"/>
    </location>
</feature>
<name>A0A640KH88_LEITA</name>
<dbReference type="InterPro" id="IPR000270">
    <property type="entry name" value="PB1_dom"/>
</dbReference>
<feature type="region of interest" description="Disordered" evidence="1">
    <location>
        <begin position="1269"/>
        <end position="1340"/>
    </location>
</feature>
<feature type="compositionally biased region" description="Polar residues" evidence="1">
    <location>
        <begin position="284"/>
        <end position="295"/>
    </location>
</feature>
<gene>
    <name evidence="3" type="ORF">LtaPh_2115400</name>
</gene>
<feature type="compositionally biased region" description="Basic and acidic residues" evidence="1">
    <location>
        <begin position="37"/>
        <end position="46"/>
    </location>
</feature>